<evidence type="ECO:0000313" key="1">
    <source>
        <dbReference type="EMBL" id="MBW84400.1"/>
    </source>
</evidence>
<reference evidence="1" key="1">
    <citation type="submission" date="2018-02" db="EMBL/GenBank/DDBJ databases">
        <title>Rhizophora mucronata_Transcriptome.</title>
        <authorList>
            <person name="Meera S.P."/>
            <person name="Sreeshan A."/>
            <person name="Augustine A."/>
        </authorList>
    </citation>
    <scope>NUCLEOTIDE SEQUENCE</scope>
    <source>
        <tissue evidence="1">Leaf</tissue>
    </source>
</reference>
<organism evidence="1">
    <name type="scientific">Rhizophora mucronata</name>
    <name type="common">Asiatic mangrove</name>
    <dbReference type="NCBI Taxonomy" id="61149"/>
    <lineage>
        <taxon>Eukaryota</taxon>
        <taxon>Viridiplantae</taxon>
        <taxon>Streptophyta</taxon>
        <taxon>Embryophyta</taxon>
        <taxon>Tracheophyta</taxon>
        <taxon>Spermatophyta</taxon>
        <taxon>Magnoliopsida</taxon>
        <taxon>eudicotyledons</taxon>
        <taxon>Gunneridae</taxon>
        <taxon>Pentapetalae</taxon>
        <taxon>rosids</taxon>
        <taxon>fabids</taxon>
        <taxon>Malpighiales</taxon>
        <taxon>Rhizophoraceae</taxon>
        <taxon>Rhizophora</taxon>
    </lineage>
</organism>
<name>A0A2P2IT73_RHIMU</name>
<accession>A0A2P2IT73</accession>
<protein>
    <submittedName>
        <fullName evidence="1">Uncharacterized protein</fullName>
    </submittedName>
</protein>
<proteinExistence type="predicted"/>
<sequence length="69" mass="7943">MYIVASSEITELWQLNASKHRKDLMLSPSFPKRLKCYQDSIIVMLYLCLATARVIARGCWCLNTCLMVT</sequence>
<dbReference type="AlphaFoldDB" id="A0A2P2IT73"/>
<dbReference type="EMBL" id="GGEC01003917">
    <property type="protein sequence ID" value="MBW84400.1"/>
    <property type="molecule type" value="Transcribed_RNA"/>
</dbReference>